<protein>
    <submittedName>
        <fullName evidence="2">DJ-1/PfpI family protein</fullName>
    </submittedName>
</protein>
<sequence>MASGCRTPKSYFGRDRIRRFLQRSYILPYFAEFSNIKSGNAPARQTEFVFRIRQFDFAGPFEVFAVTEQTLHSAVSPFLVHTVSEDGKLVTARNDLKVQPDYSYDNAPRFDILLVPGGLGSRTEMYNKTTIQWIKSRMDEVNIMASVCTGALILAEAGLLDGKTVITHWNSYDRMEKDYPNLTVKRNVKYVDDGKIVTSGGISAGINMSFHLVSRLMGKDVAERTAKSMEYDIDLSNEPR</sequence>
<dbReference type="EMBL" id="CP041405">
    <property type="protein sequence ID" value="QDM47150.1"/>
    <property type="molecule type" value="Genomic_DNA"/>
</dbReference>
<dbReference type="PANTHER" id="PTHR43130:SF14">
    <property type="entry name" value="DJ-1_PFPI DOMAIN-CONTAINING PROTEIN"/>
    <property type="match status" value="1"/>
</dbReference>
<dbReference type="InterPro" id="IPR029062">
    <property type="entry name" value="Class_I_gatase-like"/>
</dbReference>
<dbReference type="Pfam" id="PF01965">
    <property type="entry name" value="DJ-1_PfpI"/>
    <property type="match status" value="1"/>
</dbReference>
<proteinExistence type="predicted"/>
<dbReference type="AlphaFoldDB" id="A0AAP9J4F5"/>
<evidence type="ECO:0000313" key="2">
    <source>
        <dbReference type="EMBL" id="QDM47150.1"/>
    </source>
</evidence>
<evidence type="ECO:0000259" key="1">
    <source>
        <dbReference type="Pfam" id="PF01965"/>
    </source>
</evidence>
<dbReference type="InterPro" id="IPR002818">
    <property type="entry name" value="DJ-1/PfpI"/>
</dbReference>
<dbReference type="InterPro" id="IPR052158">
    <property type="entry name" value="INH-QAR"/>
</dbReference>
<dbReference type="Gene3D" id="3.40.50.880">
    <property type="match status" value="1"/>
</dbReference>
<dbReference type="CDD" id="cd03139">
    <property type="entry name" value="GATase1_PfpI_2"/>
    <property type="match status" value="1"/>
</dbReference>
<evidence type="ECO:0000313" key="3">
    <source>
        <dbReference type="Proteomes" id="UP000315377"/>
    </source>
</evidence>
<feature type="domain" description="DJ-1/PfpI" evidence="1">
    <location>
        <begin position="57"/>
        <end position="213"/>
    </location>
</feature>
<dbReference type="GO" id="GO:0006355">
    <property type="term" value="P:regulation of DNA-templated transcription"/>
    <property type="evidence" value="ECO:0007669"/>
    <property type="project" value="TreeGrafter"/>
</dbReference>
<organism evidence="2 3">
    <name type="scientific">Paenibacillus thiaminolyticus</name>
    <name type="common">Bacillus thiaminolyticus</name>
    <dbReference type="NCBI Taxonomy" id="49283"/>
    <lineage>
        <taxon>Bacteria</taxon>
        <taxon>Bacillati</taxon>
        <taxon>Bacillota</taxon>
        <taxon>Bacilli</taxon>
        <taxon>Bacillales</taxon>
        <taxon>Paenibacillaceae</taxon>
        <taxon>Paenibacillus</taxon>
    </lineage>
</organism>
<name>A0AAP9J4F5_PANTH</name>
<dbReference type="SUPFAM" id="SSF52317">
    <property type="entry name" value="Class I glutamine amidotransferase-like"/>
    <property type="match status" value="1"/>
</dbReference>
<gene>
    <name evidence="2" type="ORF">FLT43_05820</name>
</gene>
<dbReference type="Proteomes" id="UP000315377">
    <property type="component" value="Chromosome"/>
</dbReference>
<dbReference type="PANTHER" id="PTHR43130">
    <property type="entry name" value="ARAC-FAMILY TRANSCRIPTIONAL REGULATOR"/>
    <property type="match status" value="1"/>
</dbReference>
<accession>A0AAP9J4F5</accession>
<reference evidence="2 3" key="1">
    <citation type="submission" date="2019-07" db="EMBL/GenBank/DDBJ databases">
        <title>Paenibacillus thiaminolyticus NRRL B-4156.</title>
        <authorList>
            <person name="Hehnly C."/>
            <person name="Zhang L."/>
        </authorList>
    </citation>
    <scope>NUCLEOTIDE SEQUENCE [LARGE SCALE GENOMIC DNA]</scope>
    <source>
        <strain evidence="2 3">NRRL B-4156</strain>
    </source>
</reference>